<protein>
    <submittedName>
        <fullName evidence="2">DUF1801 domain-containing protein</fullName>
    </submittedName>
</protein>
<proteinExistence type="predicted"/>
<dbReference type="Gene3D" id="3.90.1150.200">
    <property type="match status" value="1"/>
</dbReference>
<organism evidence="2 3">
    <name type="scientific">Chryseotalea sanaruensis</name>
    <dbReference type="NCBI Taxonomy" id="2482724"/>
    <lineage>
        <taxon>Bacteria</taxon>
        <taxon>Pseudomonadati</taxon>
        <taxon>Bacteroidota</taxon>
        <taxon>Cytophagia</taxon>
        <taxon>Cytophagales</taxon>
        <taxon>Chryseotaleaceae</taxon>
        <taxon>Chryseotalea</taxon>
    </lineage>
</organism>
<dbReference type="SUPFAM" id="SSF159888">
    <property type="entry name" value="YdhG-like"/>
    <property type="match status" value="1"/>
</dbReference>
<keyword evidence="3" id="KW-1185">Reference proteome</keyword>
<dbReference type="AlphaFoldDB" id="A0A401U986"/>
<accession>A0A401U986</accession>
<dbReference type="Proteomes" id="UP000288227">
    <property type="component" value="Unassembled WGS sequence"/>
</dbReference>
<gene>
    <name evidence="2" type="ORF">SanaruYs_16720</name>
</gene>
<dbReference type="RefSeq" id="WP_127122112.1">
    <property type="nucleotide sequence ID" value="NZ_BHXQ01000003.1"/>
</dbReference>
<dbReference type="OrthoDB" id="115213at2"/>
<reference evidence="2 3" key="1">
    <citation type="submission" date="2018-11" db="EMBL/GenBank/DDBJ databases">
        <title>Chryseotalea sanarue gen. nov., sp., nov., a member of the family Cytophagaceae, isolated from a brackish lake in Hamamatsu Japan.</title>
        <authorList>
            <person name="Maejima Y."/>
            <person name="Iino T."/>
            <person name="Muraguchi Y."/>
            <person name="Fukuda K."/>
            <person name="Ohkuma M."/>
            <person name="Moriuchi R."/>
            <person name="Dohra H."/>
            <person name="Kimbara K."/>
            <person name="Shintani M."/>
        </authorList>
    </citation>
    <scope>NUCLEOTIDE SEQUENCE [LARGE SCALE GENOMIC DNA]</scope>
    <source>
        <strain evidence="2 3">Ys</strain>
    </source>
</reference>
<dbReference type="InterPro" id="IPR014922">
    <property type="entry name" value="YdhG-like"/>
</dbReference>
<evidence type="ECO:0000259" key="1">
    <source>
        <dbReference type="Pfam" id="PF08818"/>
    </source>
</evidence>
<evidence type="ECO:0000313" key="2">
    <source>
        <dbReference type="EMBL" id="GCC51447.1"/>
    </source>
</evidence>
<feature type="domain" description="YdhG-like" evidence="1">
    <location>
        <begin position="16"/>
        <end position="105"/>
    </location>
</feature>
<evidence type="ECO:0000313" key="3">
    <source>
        <dbReference type="Proteomes" id="UP000288227"/>
    </source>
</evidence>
<name>A0A401U986_9BACT</name>
<dbReference type="Pfam" id="PF08818">
    <property type="entry name" value="DUF1801"/>
    <property type="match status" value="1"/>
</dbReference>
<comment type="caution">
    <text evidence="2">The sequence shown here is derived from an EMBL/GenBank/DDBJ whole genome shotgun (WGS) entry which is preliminary data.</text>
</comment>
<dbReference type="EMBL" id="BHXQ01000003">
    <property type="protein sequence ID" value="GCC51447.1"/>
    <property type="molecule type" value="Genomic_DNA"/>
</dbReference>
<sequence>MNPVDEYIKAFPATVQERLITIRQLFFQLSPNVEESIRYKMPAYKVGKHHLYFAAYKKHIGMYPVYGLGELEKEIKSYRAKNTKDSIHFLHSEALPIQLIKSIIIEKSKQN</sequence>